<name>A0A8F2W076_CANAR</name>
<organism evidence="2">
    <name type="scientific">Candidozyma auris</name>
    <name type="common">Yeast</name>
    <name type="synonym">Candida auris</name>
    <dbReference type="NCBI Taxonomy" id="498019"/>
    <lineage>
        <taxon>Eukaryota</taxon>
        <taxon>Fungi</taxon>
        <taxon>Dikarya</taxon>
        <taxon>Ascomycota</taxon>
        <taxon>Saccharomycotina</taxon>
        <taxon>Pichiomycetes</taxon>
        <taxon>Metschnikowiaceae</taxon>
        <taxon>Candidozyma</taxon>
    </lineage>
</organism>
<evidence type="ECO:0000256" key="1">
    <source>
        <dbReference type="SAM" id="MobiDB-lite"/>
    </source>
</evidence>
<reference evidence="2" key="1">
    <citation type="submission" date="2021-06" db="EMBL/GenBank/DDBJ databases">
        <title>Candida auris outbreak in lebanese hospital.</title>
        <authorList>
            <person name="Finianos M."/>
        </authorList>
    </citation>
    <scope>NUCLEOTIDE SEQUENCE</scope>
    <source>
        <strain evidence="2">CA7LBN</strain>
    </source>
</reference>
<proteinExistence type="predicted"/>
<protein>
    <submittedName>
        <fullName evidence="2">Uncharacterized protein</fullName>
    </submittedName>
</protein>
<feature type="region of interest" description="Disordered" evidence="1">
    <location>
        <begin position="77"/>
        <end position="140"/>
    </location>
</feature>
<dbReference type="AlphaFoldDB" id="A0A8F2W076"/>
<feature type="compositionally biased region" description="Acidic residues" evidence="1">
    <location>
        <begin position="109"/>
        <end position="121"/>
    </location>
</feature>
<sequence>MVVGIAFSTKAAFTIGALIGGTVAILANRDKLLELSAELLQKGADLCNEQIEKNRIKMAASLDDGELAIFSQEEELAQNSSSSMSSRKLSRRNSESLVSSPESVHPISDTDDVLTEEESDMDGWQSAHLSESDFSESYEEIDSEPVSRARYCVGKWFGNGLV</sequence>
<evidence type="ECO:0000313" key="2">
    <source>
        <dbReference type="EMBL" id="QWW22487.1"/>
    </source>
</evidence>
<dbReference type="Proteomes" id="UP000825438">
    <property type="component" value="Chromosome I"/>
</dbReference>
<dbReference type="EMBL" id="CP076749">
    <property type="protein sequence ID" value="QWW22487.1"/>
    <property type="molecule type" value="Genomic_DNA"/>
</dbReference>
<gene>
    <name evidence="2" type="ORF">CA7LBN_001233</name>
</gene>
<accession>A0A8F2W076</accession>